<accession>V6T7L7</accession>
<dbReference type="EMBL" id="AHGT01000126">
    <property type="protein sequence ID" value="ESU34856.1"/>
    <property type="molecule type" value="Genomic_DNA"/>
</dbReference>
<feature type="compositionally biased region" description="Low complexity" evidence="1">
    <location>
        <begin position="26"/>
        <end position="37"/>
    </location>
</feature>
<name>V6T7L7_GIAIN</name>
<organism evidence="2 3">
    <name type="scientific">Giardia intestinalis</name>
    <name type="common">Giardia lamblia</name>
    <dbReference type="NCBI Taxonomy" id="5741"/>
    <lineage>
        <taxon>Eukaryota</taxon>
        <taxon>Metamonada</taxon>
        <taxon>Diplomonadida</taxon>
        <taxon>Hexamitidae</taxon>
        <taxon>Giardiinae</taxon>
        <taxon>Giardia</taxon>
    </lineage>
</organism>
<dbReference type="Proteomes" id="UP000018320">
    <property type="component" value="Unassembled WGS sequence"/>
</dbReference>
<sequence length="107" mass="11440">MHPRGPPTRSTAGGAATPPSHHRRTPSSTSREPFPSELLLQPCDRRCQPTHQAPAPECGVPRGPSPLPVSTIRTETASDRNASRRCSGTTPLSARTGQACIVEDQQH</sequence>
<dbReference type="VEuPathDB" id="GiardiaDB:DHA2_154574"/>
<dbReference type="AlphaFoldDB" id="V6T7L7"/>
<feature type="region of interest" description="Disordered" evidence="1">
    <location>
        <begin position="1"/>
        <end position="107"/>
    </location>
</feature>
<evidence type="ECO:0000313" key="3">
    <source>
        <dbReference type="Proteomes" id="UP000018320"/>
    </source>
</evidence>
<evidence type="ECO:0000313" key="2">
    <source>
        <dbReference type="EMBL" id="ESU34856.1"/>
    </source>
</evidence>
<feature type="compositionally biased region" description="Polar residues" evidence="1">
    <location>
        <begin position="84"/>
        <end position="96"/>
    </location>
</feature>
<gene>
    <name evidence="2" type="ORF">DHA2_154574</name>
</gene>
<comment type="caution">
    <text evidence="2">The sequence shown here is derived from an EMBL/GenBank/DDBJ whole genome shotgun (WGS) entry which is preliminary data.</text>
</comment>
<proteinExistence type="predicted"/>
<evidence type="ECO:0000256" key="1">
    <source>
        <dbReference type="SAM" id="MobiDB-lite"/>
    </source>
</evidence>
<reference evidence="3" key="1">
    <citation type="submission" date="2012-02" db="EMBL/GenBank/DDBJ databases">
        <title>Genome sequencing of Giardia lamblia Genotypes A2 and B isolates (DH and GS) and comparative analysis with the genomes of Genotypes A1 and E (WB and Pig).</title>
        <authorList>
            <person name="Adam R."/>
            <person name="Dahlstrom E."/>
            <person name="Martens C."/>
            <person name="Bruno D."/>
            <person name="Barbian K."/>
            <person name="Porcella S.F."/>
            <person name="Nash T."/>
        </authorList>
    </citation>
    <scope>NUCLEOTIDE SEQUENCE</scope>
    <source>
        <strain evidence="3">DH</strain>
    </source>
</reference>
<reference evidence="2 3" key="2">
    <citation type="journal article" date="2013" name="Genome Biol. Evol.">
        <title>Genome sequencing of Giardia lamblia genotypes A2 and B isolates (DH and GS) and comparative analysis with the genomes of genotypes A1 and E (WB and Pig).</title>
        <authorList>
            <person name="Adam R.D."/>
            <person name="Dahlstrom E.W."/>
            <person name="Martens C.A."/>
            <person name="Bruno D.P."/>
            <person name="Barbian K.D."/>
            <person name="Ricklefs S.M."/>
            <person name="Hernandez M.M."/>
            <person name="Narla N.P."/>
            <person name="Patel R.B."/>
            <person name="Porcella S.F."/>
            <person name="Nash T.E."/>
        </authorList>
    </citation>
    <scope>NUCLEOTIDE SEQUENCE [LARGE SCALE GENOMIC DNA]</scope>
    <source>
        <strain evidence="2 3">DH</strain>
    </source>
</reference>
<protein>
    <submittedName>
        <fullName evidence="2">Uncharacterized protein</fullName>
    </submittedName>
</protein>